<proteinExistence type="predicted"/>
<dbReference type="KEGG" id="fro:AALO17_02030"/>
<protein>
    <submittedName>
        <fullName evidence="1">Uncharacterized protein</fullName>
    </submittedName>
</protein>
<accession>A0A140DRR0</accession>
<dbReference type="EMBL" id="CP011391">
    <property type="protein sequence ID" value="AMK53337.1"/>
    <property type="molecule type" value="Genomic_DNA"/>
</dbReference>
<dbReference type="AlphaFoldDB" id="A0A140DRR0"/>
<keyword evidence="2" id="KW-1185">Reference proteome</keyword>
<gene>
    <name evidence="1" type="ORF">AALO17_02030</name>
</gene>
<evidence type="ECO:0000313" key="1">
    <source>
        <dbReference type="EMBL" id="AMK53337.1"/>
    </source>
</evidence>
<sequence>MQAVMQDEDELLQRIYVFPDSAIRQNGKKISYYELLSSDAFPLCTAALRTVLPRIFSGPCQTREAAQAAFCFP</sequence>
<reference evidence="1 2" key="1">
    <citation type="journal article" date="2016" name="Gut Pathog.">
        <title>Whole genome sequencing of "Faecalibaculum rodentium" ALO17, isolated from C57BL/6J laboratory mouse feces.</title>
        <authorList>
            <person name="Lim S."/>
            <person name="Chang D.H."/>
            <person name="Ahn S."/>
            <person name="Kim B.C."/>
        </authorList>
    </citation>
    <scope>NUCLEOTIDE SEQUENCE [LARGE SCALE GENOMIC DNA]</scope>
    <source>
        <strain evidence="1 2">Alo17</strain>
    </source>
</reference>
<name>A0A140DRR0_9FIRM</name>
<evidence type="ECO:0000313" key="2">
    <source>
        <dbReference type="Proteomes" id="UP000069771"/>
    </source>
</evidence>
<organism evidence="1 2">
    <name type="scientific">Faecalibaculum rodentium</name>
    <dbReference type="NCBI Taxonomy" id="1702221"/>
    <lineage>
        <taxon>Bacteria</taxon>
        <taxon>Bacillati</taxon>
        <taxon>Bacillota</taxon>
        <taxon>Erysipelotrichia</taxon>
        <taxon>Erysipelotrichales</taxon>
        <taxon>Erysipelotrichaceae</taxon>
        <taxon>Faecalibaculum</taxon>
    </lineage>
</organism>
<dbReference type="Proteomes" id="UP000069771">
    <property type="component" value="Chromosome"/>
</dbReference>